<protein>
    <submittedName>
        <fullName evidence="10">Arylsulfatase B</fullName>
    </submittedName>
</protein>
<dbReference type="Gene3D" id="3.30.1120.10">
    <property type="match status" value="1"/>
</dbReference>
<dbReference type="EMBL" id="GL453920">
    <property type="protein sequence ID" value="EFN75189.1"/>
    <property type="molecule type" value="Genomic_DNA"/>
</dbReference>
<dbReference type="InterPro" id="IPR024607">
    <property type="entry name" value="Sulfatase_CS"/>
</dbReference>
<dbReference type="OMA" id="YTAPMCT"/>
<comment type="similarity">
    <text evidence="2">Belongs to the sulfatase family.</text>
</comment>
<name>E2CA34_HARSA</name>
<evidence type="ECO:0000313" key="10">
    <source>
        <dbReference type="EMBL" id="EFN75189.1"/>
    </source>
</evidence>
<proteinExistence type="inferred from homology"/>
<dbReference type="Gene3D" id="3.40.720.10">
    <property type="entry name" value="Alkaline Phosphatase, subunit A"/>
    <property type="match status" value="1"/>
</dbReference>
<dbReference type="OrthoDB" id="103349at2759"/>
<keyword evidence="6" id="KW-0325">Glycoprotein</keyword>
<dbReference type="Proteomes" id="UP000008237">
    <property type="component" value="Unassembled WGS sequence"/>
</dbReference>
<dbReference type="STRING" id="610380.E2CA34"/>
<feature type="signal peptide" evidence="8">
    <location>
        <begin position="1"/>
        <end position="26"/>
    </location>
</feature>
<evidence type="ECO:0000256" key="3">
    <source>
        <dbReference type="ARBA" id="ARBA00022723"/>
    </source>
</evidence>
<dbReference type="SUPFAM" id="SSF53649">
    <property type="entry name" value="Alkaline phosphatase-like"/>
    <property type="match status" value="1"/>
</dbReference>
<dbReference type="InParanoid" id="E2CA34"/>
<evidence type="ECO:0000256" key="6">
    <source>
        <dbReference type="ARBA" id="ARBA00023180"/>
    </source>
</evidence>
<feature type="region of interest" description="Disordered" evidence="7">
    <location>
        <begin position="422"/>
        <end position="441"/>
    </location>
</feature>
<dbReference type="CDD" id="cd16029">
    <property type="entry name" value="4-S"/>
    <property type="match status" value="1"/>
</dbReference>
<evidence type="ECO:0000313" key="11">
    <source>
        <dbReference type="Proteomes" id="UP000008237"/>
    </source>
</evidence>
<dbReference type="PANTHER" id="PTHR10342:SF264">
    <property type="entry name" value="MIP05773P-RELATED"/>
    <property type="match status" value="1"/>
</dbReference>
<dbReference type="AlphaFoldDB" id="E2CA34"/>
<evidence type="ECO:0000259" key="9">
    <source>
        <dbReference type="Pfam" id="PF00884"/>
    </source>
</evidence>
<keyword evidence="5" id="KW-0106">Calcium</keyword>
<dbReference type="InterPro" id="IPR017850">
    <property type="entry name" value="Alkaline_phosphatase_core_sf"/>
</dbReference>
<evidence type="ECO:0000256" key="8">
    <source>
        <dbReference type="SAM" id="SignalP"/>
    </source>
</evidence>
<gene>
    <name evidence="10" type="ORF">EAI_08853</name>
</gene>
<dbReference type="InterPro" id="IPR000917">
    <property type="entry name" value="Sulfatase_N"/>
</dbReference>
<keyword evidence="4" id="KW-0378">Hydrolase</keyword>
<dbReference type="InterPro" id="IPR047115">
    <property type="entry name" value="ARSB"/>
</dbReference>
<dbReference type="PROSITE" id="PS00523">
    <property type="entry name" value="SULFATASE_1"/>
    <property type="match status" value="1"/>
</dbReference>
<evidence type="ECO:0000256" key="4">
    <source>
        <dbReference type="ARBA" id="ARBA00022801"/>
    </source>
</evidence>
<keyword evidence="3" id="KW-0479">Metal-binding</keyword>
<dbReference type="GO" id="GO:0008484">
    <property type="term" value="F:sulfuric ester hydrolase activity"/>
    <property type="evidence" value="ECO:0007669"/>
    <property type="project" value="InterPro"/>
</dbReference>
<sequence>MSKLLLKQLLFTLCLVVILVPVGVIGTLESGATEESVHKKPHIIIILADDLGWNDVSFHGSNQIPTPNIDALAYYGVLLKNHYVAALCTPSRAALLTGKYPIHLGMQHEAIFPSEPRGLPLEEKLLPQYLKDMNYVTHIVGKWHLGYYKMEYTPLYRGFDTHFGYWNGLQDYYSHKTAEPYTLNIGMDMRRNFTVAWDTMGKYSVDLYTDEAVRLINTHNTDNPMFLYLAQIAPHAGNANQLPQALPEEIEKFSYIIDPKRKRYAAVVSKLDESVGKVVEALKNRNMLSNSIILFMSDNGAPTSGFLSNGGSNYPFRGIKKTLWEGGVRGAAAIWSPLIKKRERVSYHLMHVTDWLPTLLSAAGGNKEEIGTIDGLDMWETIVYGDCSPRKEVLINIDDICDSEAIRIGKYKYVRGESKKNNDWVGDSGRNSSEQRPPYSPETVLNSKVGIAIASLPGNNNVALTSAKMLELRQQAEVHCNVTEEEKVQCDTQLAPCLFDLERDPCEMINIIKQEPLVAKELQEVLLQHRSTMLLPNNRIIDVRASPILWNCTWVCWMDDNPMAYAHTNEIAADAYLDTHAAI</sequence>
<organism evidence="11">
    <name type="scientific">Harpegnathos saltator</name>
    <name type="common">Jerdon's jumping ant</name>
    <dbReference type="NCBI Taxonomy" id="610380"/>
    <lineage>
        <taxon>Eukaryota</taxon>
        <taxon>Metazoa</taxon>
        <taxon>Ecdysozoa</taxon>
        <taxon>Arthropoda</taxon>
        <taxon>Hexapoda</taxon>
        <taxon>Insecta</taxon>
        <taxon>Pterygota</taxon>
        <taxon>Neoptera</taxon>
        <taxon>Endopterygota</taxon>
        <taxon>Hymenoptera</taxon>
        <taxon>Apocrita</taxon>
        <taxon>Aculeata</taxon>
        <taxon>Formicoidea</taxon>
        <taxon>Formicidae</taxon>
        <taxon>Ponerinae</taxon>
        <taxon>Ponerini</taxon>
        <taxon>Harpegnathos</taxon>
    </lineage>
</organism>
<reference evidence="10 11" key="1">
    <citation type="journal article" date="2010" name="Science">
        <title>Genomic comparison of the ants Camponotus floridanus and Harpegnathos saltator.</title>
        <authorList>
            <person name="Bonasio R."/>
            <person name="Zhang G."/>
            <person name="Ye C."/>
            <person name="Mutti N.S."/>
            <person name="Fang X."/>
            <person name="Qin N."/>
            <person name="Donahue G."/>
            <person name="Yang P."/>
            <person name="Li Q."/>
            <person name="Li C."/>
            <person name="Zhang P."/>
            <person name="Huang Z."/>
            <person name="Berger S.L."/>
            <person name="Reinberg D."/>
            <person name="Wang J."/>
            <person name="Liebig J."/>
        </authorList>
    </citation>
    <scope>NUCLEOTIDE SEQUENCE [LARGE SCALE GENOMIC DNA]</scope>
    <source>
        <strain evidence="10 11">R22 G/1</strain>
    </source>
</reference>
<dbReference type="Pfam" id="PF00884">
    <property type="entry name" value="Sulfatase"/>
    <property type="match status" value="1"/>
</dbReference>
<evidence type="ECO:0000256" key="1">
    <source>
        <dbReference type="ARBA" id="ARBA00001913"/>
    </source>
</evidence>
<keyword evidence="8" id="KW-0732">Signal</keyword>
<evidence type="ECO:0000256" key="7">
    <source>
        <dbReference type="SAM" id="MobiDB-lite"/>
    </source>
</evidence>
<dbReference type="PANTHER" id="PTHR10342">
    <property type="entry name" value="ARYLSULFATASE"/>
    <property type="match status" value="1"/>
</dbReference>
<evidence type="ECO:0000256" key="2">
    <source>
        <dbReference type="ARBA" id="ARBA00008779"/>
    </source>
</evidence>
<feature type="chain" id="PRO_5003158522" evidence="8">
    <location>
        <begin position="27"/>
        <end position="583"/>
    </location>
</feature>
<feature type="domain" description="Sulfatase N-terminal" evidence="9">
    <location>
        <begin position="41"/>
        <end position="364"/>
    </location>
</feature>
<comment type="cofactor">
    <cofactor evidence="1">
        <name>Ca(2+)</name>
        <dbReference type="ChEBI" id="CHEBI:29108"/>
    </cofactor>
</comment>
<keyword evidence="11" id="KW-1185">Reference proteome</keyword>
<dbReference type="GO" id="GO:0046872">
    <property type="term" value="F:metal ion binding"/>
    <property type="evidence" value="ECO:0007669"/>
    <property type="project" value="UniProtKB-KW"/>
</dbReference>
<accession>E2CA34</accession>
<evidence type="ECO:0000256" key="5">
    <source>
        <dbReference type="ARBA" id="ARBA00022837"/>
    </source>
</evidence>